<organism evidence="1 2">
    <name type="scientific">Golovinomyces cichoracearum</name>
    <dbReference type="NCBI Taxonomy" id="62708"/>
    <lineage>
        <taxon>Eukaryota</taxon>
        <taxon>Fungi</taxon>
        <taxon>Dikarya</taxon>
        <taxon>Ascomycota</taxon>
        <taxon>Pezizomycotina</taxon>
        <taxon>Leotiomycetes</taxon>
        <taxon>Erysiphales</taxon>
        <taxon>Erysiphaceae</taxon>
        <taxon>Golovinomyces</taxon>
    </lineage>
</organism>
<comment type="caution">
    <text evidence="1">The sequence shown here is derived from an EMBL/GenBank/DDBJ whole genome shotgun (WGS) entry which is preliminary data.</text>
</comment>
<accession>A0A420IKP3</accession>
<protein>
    <submittedName>
        <fullName evidence="1">Uncharacterized protein</fullName>
    </submittedName>
</protein>
<dbReference type="Proteomes" id="UP000285405">
    <property type="component" value="Unassembled WGS sequence"/>
</dbReference>
<reference evidence="1 2" key="1">
    <citation type="journal article" date="2018" name="BMC Genomics">
        <title>Comparative genome analyses reveal sequence features reflecting distinct modes of host-adaptation between dicot and monocot powdery mildew.</title>
        <authorList>
            <person name="Wu Y."/>
            <person name="Ma X."/>
            <person name="Pan Z."/>
            <person name="Kale S.D."/>
            <person name="Song Y."/>
            <person name="King H."/>
            <person name="Zhang Q."/>
            <person name="Presley C."/>
            <person name="Deng X."/>
            <person name="Wei C.I."/>
            <person name="Xiao S."/>
        </authorList>
    </citation>
    <scope>NUCLEOTIDE SEQUENCE [LARGE SCALE GENOMIC DNA]</scope>
    <source>
        <strain evidence="1">UCSC1</strain>
    </source>
</reference>
<dbReference type="AlphaFoldDB" id="A0A420IKP3"/>
<name>A0A420IKP3_9PEZI</name>
<evidence type="ECO:0000313" key="1">
    <source>
        <dbReference type="EMBL" id="RKF75116.1"/>
    </source>
</evidence>
<sequence length="262" mass="29458">MASNGYYSNPPDLASILNTLAGLAPQNQYQLQPVAPTASSSSLGQVISYPHQDPIKEYQSNHHQISAPTLESFLPTTEQINSTSLKKPVVAKNVVDPTCILDWPAGLRCVMKTIAKHESVLGEIRRLLKLQHEHEEQWWNGRNALIAKLKVRQEGQRKLDEVLNAVGGVVSAFHPDTNVNAMERELQTFDLKVYKAQMQMVREMNAKLRSLGVPFFGTRSDLVRPASKKLDLTKDGDEMIDEADLVKLQRRMLEMLEDLCNE</sequence>
<dbReference type="InterPro" id="IPR018858">
    <property type="entry name" value="DUF2458"/>
</dbReference>
<gene>
    <name evidence="1" type="ORF">GcC1_080015</name>
</gene>
<dbReference type="OrthoDB" id="5363415at2759"/>
<dbReference type="Pfam" id="PF10454">
    <property type="entry name" value="DUF2458"/>
    <property type="match status" value="1"/>
</dbReference>
<dbReference type="EMBL" id="MCBR01008094">
    <property type="protein sequence ID" value="RKF75116.1"/>
    <property type="molecule type" value="Genomic_DNA"/>
</dbReference>
<evidence type="ECO:0000313" key="2">
    <source>
        <dbReference type="Proteomes" id="UP000285405"/>
    </source>
</evidence>
<proteinExistence type="predicted"/>